<gene>
    <name evidence="2" type="ORF">GHC57_18190</name>
</gene>
<dbReference type="EMBL" id="WIVE01000103">
    <property type="protein sequence ID" value="MQX38451.1"/>
    <property type="molecule type" value="Genomic_DNA"/>
</dbReference>
<evidence type="ECO:0000313" key="2">
    <source>
        <dbReference type="EMBL" id="MQX38451.1"/>
    </source>
</evidence>
<evidence type="ECO:0000256" key="1">
    <source>
        <dbReference type="SAM" id="MobiDB-lite"/>
    </source>
</evidence>
<dbReference type="Proteomes" id="UP000434582">
    <property type="component" value="Unassembled WGS sequence"/>
</dbReference>
<evidence type="ECO:0000313" key="3">
    <source>
        <dbReference type="Proteomes" id="UP000434582"/>
    </source>
</evidence>
<name>A0A7X2D528_9PROT</name>
<accession>A0A7X2D528</accession>
<dbReference type="AlphaFoldDB" id="A0A7X2D528"/>
<feature type="region of interest" description="Disordered" evidence="1">
    <location>
        <begin position="1"/>
        <end position="25"/>
    </location>
</feature>
<reference evidence="2 3" key="1">
    <citation type="submission" date="2019-10" db="EMBL/GenBank/DDBJ databases">
        <title>Draft whole-genome sequence of the purple nonsulfur photosynthetic bacterium Roseospira navarrensis DSM 15114.</title>
        <authorList>
            <person name="Kyndt J.A."/>
            <person name="Meyer T.E."/>
        </authorList>
    </citation>
    <scope>NUCLEOTIDE SEQUENCE [LARGE SCALE GENOMIC DNA]</scope>
    <source>
        <strain evidence="2 3">DSM 15114</strain>
    </source>
</reference>
<protein>
    <submittedName>
        <fullName evidence="2">Uncharacterized protein</fullName>
    </submittedName>
</protein>
<keyword evidence="3" id="KW-1185">Reference proteome</keyword>
<dbReference type="Pfam" id="PF08062">
    <property type="entry name" value="NOP2_rpt"/>
    <property type="match status" value="1"/>
</dbReference>
<comment type="caution">
    <text evidence="2">The sequence shown here is derived from an EMBL/GenBank/DDBJ whole genome shotgun (WGS) entry which is preliminary data.</text>
</comment>
<dbReference type="InterPro" id="IPR012586">
    <property type="entry name" value="NOP2_rpt"/>
</dbReference>
<organism evidence="2 3">
    <name type="scientific">Roseospira navarrensis</name>
    <dbReference type="NCBI Taxonomy" id="140058"/>
    <lineage>
        <taxon>Bacteria</taxon>
        <taxon>Pseudomonadati</taxon>
        <taxon>Pseudomonadota</taxon>
        <taxon>Alphaproteobacteria</taxon>
        <taxon>Rhodospirillales</taxon>
        <taxon>Rhodospirillaceae</taxon>
        <taxon>Roseospira</taxon>
    </lineage>
</organism>
<proteinExistence type="predicted"/>
<sequence>MGLKKARGVEKKPQGLMRQVGSARK</sequence>